<name>A0AAN9MT79_CANGL</name>
<organism evidence="1 2">
    <name type="scientific">Canavalia gladiata</name>
    <name type="common">Sword bean</name>
    <name type="synonym">Dolichos gladiatus</name>
    <dbReference type="NCBI Taxonomy" id="3824"/>
    <lineage>
        <taxon>Eukaryota</taxon>
        <taxon>Viridiplantae</taxon>
        <taxon>Streptophyta</taxon>
        <taxon>Embryophyta</taxon>
        <taxon>Tracheophyta</taxon>
        <taxon>Spermatophyta</taxon>
        <taxon>Magnoliopsida</taxon>
        <taxon>eudicotyledons</taxon>
        <taxon>Gunneridae</taxon>
        <taxon>Pentapetalae</taxon>
        <taxon>rosids</taxon>
        <taxon>fabids</taxon>
        <taxon>Fabales</taxon>
        <taxon>Fabaceae</taxon>
        <taxon>Papilionoideae</taxon>
        <taxon>50 kb inversion clade</taxon>
        <taxon>NPAAA clade</taxon>
        <taxon>indigoferoid/millettioid clade</taxon>
        <taxon>Phaseoleae</taxon>
        <taxon>Canavalia</taxon>
    </lineage>
</organism>
<keyword evidence="2" id="KW-1185">Reference proteome</keyword>
<sequence length="204" mass="22874">MGTNIAIYRLHMLRESLCRTALTFLASALLNANHSQPTPHLFFHQNINNLETGYSEIGKKVIIRVLNTTLRTESRVSYREVGMARADAFVDLCPPNPHGNSFEEMQVDQRTCHSYLSAPLPIVAKLVLLDIENAFVVCNCAFDREYFGLLFTLVMLDSSCVTRPSLSPLTFLKGGSHPIVINPTFKIQLLQGARQVSHPEFQLV</sequence>
<evidence type="ECO:0000313" key="1">
    <source>
        <dbReference type="EMBL" id="KAK7358134.1"/>
    </source>
</evidence>
<proteinExistence type="predicted"/>
<evidence type="ECO:0000313" key="2">
    <source>
        <dbReference type="Proteomes" id="UP001367508"/>
    </source>
</evidence>
<protein>
    <submittedName>
        <fullName evidence="1">Uncharacterized protein</fullName>
    </submittedName>
</protein>
<dbReference type="EMBL" id="JAYMYQ010000001">
    <property type="protein sequence ID" value="KAK7358134.1"/>
    <property type="molecule type" value="Genomic_DNA"/>
</dbReference>
<dbReference type="Proteomes" id="UP001367508">
    <property type="component" value="Unassembled WGS sequence"/>
</dbReference>
<gene>
    <name evidence="1" type="ORF">VNO77_00055</name>
</gene>
<accession>A0AAN9MT79</accession>
<reference evidence="1 2" key="1">
    <citation type="submission" date="2024-01" db="EMBL/GenBank/DDBJ databases">
        <title>The genomes of 5 underutilized Papilionoideae crops provide insights into root nodulation and disease resistanc.</title>
        <authorList>
            <person name="Jiang F."/>
        </authorList>
    </citation>
    <scope>NUCLEOTIDE SEQUENCE [LARGE SCALE GENOMIC DNA]</scope>
    <source>
        <strain evidence="1">LVBAO_FW01</strain>
        <tissue evidence="1">Leaves</tissue>
    </source>
</reference>
<comment type="caution">
    <text evidence="1">The sequence shown here is derived from an EMBL/GenBank/DDBJ whole genome shotgun (WGS) entry which is preliminary data.</text>
</comment>
<dbReference type="AlphaFoldDB" id="A0AAN9MT79"/>